<keyword evidence="1" id="KW-0812">Transmembrane</keyword>
<keyword evidence="1" id="KW-1133">Transmembrane helix</keyword>
<name>A0A841PUM6_9BACI</name>
<reference evidence="2 3" key="1">
    <citation type="submission" date="2020-08" db="EMBL/GenBank/DDBJ databases">
        <title>Genomic Encyclopedia of Type Strains, Phase IV (KMG-IV): sequencing the most valuable type-strain genomes for metagenomic binning, comparative biology and taxonomic classification.</title>
        <authorList>
            <person name="Goeker M."/>
        </authorList>
    </citation>
    <scope>NUCLEOTIDE SEQUENCE [LARGE SCALE GENOMIC DNA]</scope>
    <source>
        <strain evidence="2 3">DSM 19612</strain>
    </source>
</reference>
<feature type="transmembrane region" description="Helical" evidence="1">
    <location>
        <begin position="5"/>
        <end position="22"/>
    </location>
</feature>
<evidence type="ECO:0000313" key="3">
    <source>
        <dbReference type="Proteomes" id="UP000581688"/>
    </source>
</evidence>
<gene>
    <name evidence="2" type="ORF">HNQ94_000955</name>
</gene>
<dbReference type="EMBL" id="JACHGH010000002">
    <property type="protein sequence ID" value="MBB6452510.1"/>
    <property type="molecule type" value="Genomic_DNA"/>
</dbReference>
<keyword evidence="1" id="KW-0472">Membrane</keyword>
<accession>A0A841PUM6</accession>
<comment type="caution">
    <text evidence="2">The sequence shown here is derived from an EMBL/GenBank/DDBJ whole genome shotgun (WGS) entry which is preliminary data.</text>
</comment>
<evidence type="ECO:0000256" key="1">
    <source>
        <dbReference type="SAM" id="Phobius"/>
    </source>
</evidence>
<feature type="transmembrane region" description="Helical" evidence="1">
    <location>
        <begin position="28"/>
        <end position="50"/>
    </location>
</feature>
<evidence type="ECO:0000313" key="2">
    <source>
        <dbReference type="EMBL" id="MBB6452510.1"/>
    </source>
</evidence>
<sequence>MIIFVFVLIHIMTGLVFLYFRGKLPKPLTTFGIIVLVMNFLYFGSLFISLS</sequence>
<protein>
    <submittedName>
        <fullName evidence="2">Uncharacterized protein</fullName>
    </submittedName>
</protein>
<dbReference type="Proteomes" id="UP000581688">
    <property type="component" value="Unassembled WGS sequence"/>
</dbReference>
<organism evidence="2 3">
    <name type="scientific">Salirhabdus euzebyi</name>
    <dbReference type="NCBI Taxonomy" id="394506"/>
    <lineage>
        <taxon>Bacteria</taxon>
        <taxon>Bacillati</taxon>
        <taxon>Bacillota</taxon>
        <taxon>Bacilli</taxon>
        <taxon>Bacillales</taxon>
        <taxon>Bacillaceae</taxon>
        <taxon>Salirhabdus</taxon>
    </lineage>
</organism>
<proteinExistence type="predicted"/>
<dbReference type="AlphaFoldDB" id="A0A841PUM6"/>
<keyword evidence="3" id="KW-1185">Reference proteome</keyword>